<organism evidence="1 2">
    <name type="scientific">Batillaria attramentaria</name>
    <dbReference type="NCBI Taxonomy" id="370345"/>
    <lineage>
        <taxon>Eukaryota</taxon>
        <taxon>Metazoa</taxon>
        <taxon>Spiralia</taxon>
        <taxon>Lophotrochozoa</taxon>
        <taxon>Mollusca</taxon>
        <taxon>Gastropoda</taxon>
        <taxon>Caenogastropoda</taxon>
        <taxon>Sorbeoconcha</taxon>
        <taxon>Cerithioidea</taxon>
        <taxon>Batillariidae</taxon>
        <taxon>Batillaria</taxon>
    </lineage>
</organism>
<protein>
    <submittedName>
        <fullName evidence="1">Uncharacterized protein</fullName>
    </submittedName>
</protein>
<evidence type="ECO:0000313" key="1">
    <source>
        <dbReference type="EMBL" id="KAK7483864.1"/>
    </source>
</evidence>
<dbReference type="AlphaFoldDB" id="A0ABD0K9Q6"/>
<dbReference type="Proteomes" id="UP001519460">
    <property type="component" value="Unassembled WGS sequence"/>
</dbReference>
<accession>A0ABD0K9Q6</accession>
<comment type="caution">
    <text evidence="1">The sequence shown here is derived from an EMBL/GenBank/DDBJ whole genome shotgun (WGS) entry which is preliminary data.</text>
</comment>
<sequence length="117" mass="13374">MIVGFLNRKSTIFSTSAFIVFSDAGRELQGRLRARACERTCTMASRHSWSSRRQGLTFPARVHDTTPLCWNLLRKRCKPFRGNAVQYWIQNCCKEYELPTSGALALLTSWESADARL</sequence>
<proteinExistence type="predicted"/>
<keyword evidence="2" id="KW-1185">Reference proteome</keyword>
<evidence type="ECO:0000313" key="2">
    <source>
        <dbReference type="Proteomes" id="UP001519460"/>
    </source>
</evidence>
<name>A0ABD0K9Q6_9CAEN</name>
<reference evidence="1 2" key="1">
    <citation type="journal article" date="2023" name="Sci. Data">
        <title>Genome assembly of the Korean intertidal mud-creeper Batillaria attramentaria.</title>
        <authorList>
            <person name="Patra A.K."/>
            <person name="Ho P.T."/>
            <person name="Jun S."/>
            <person name="Lee S.J."/>
            <person name="Kim Y."/>
            <person name="Won Y.J."/>
        </authorList>
    </citation>
    <scope>NUCLEOTIDE SEQUENCE [LARGE SCALE GENOMIC DNA]</scope>
    <source>
        <strain evidence="1">Wonlab-2016</strain>
    </source>
</reference>
<gene>
    <name evidence="1" type="ORF">BaRGS_00024881</name>
</gene>
<dbReference type="EMBL" id="JACVVK020000219">
    <property type="protein sequence ID" value="KAK7483864.1"/>
    <property type="molecule type" value="Genomic_DNA"/>
</dbReference>